<dbReference type="RefSeq" id="WP_058975525.1">
    <property type="nucleotide sequence ID" value="NZ_BCMS01000001.1"/>
</dbReference>
<protein>
    <submittedName>
        <fullName evidence="1">Uncharacterized protein</fullName>
    </submittedName>
</protein>
<keyword evidence="2" id="KW-1185">Reference proteome</keyword>
<sequence>MPTPAVDPTWATGPDLSPASWRDVNFELRDVSENFLVALPPTVGFREALGTPDPYTWDHPPLTDRWFPRGDGVPRIRPIMTLTGSWTYQDDEEALIHTAAIEDAMPYARSVWWRGQFLMLLDATRPGNTLITSGTRLRETTFNVSLNTVERVTRSSLLAIYPLRKLRIEEIGGGTAILTPLKGVSTQRGQFLLVTDDGTAFAFDTLEATYG</sequence>
<proteinExistence type="predicted"/>
<dbReference type="AlphaFoldDB" id="A0A117DN04"/>
<evidence type="ECO:0000313" key="2">
    <source>
        <dbReference type="Proteomes" id="UP000056209"/>
    </source>
</evidence>
<organism evidence="1 2">
    <name type="scientific">Deinococcus grandis</name>
    <dbReference type="NCBI Taxonomy" id="57498"/>
    <lineage>
        <taxon>Bacteria</taxon>
        <taxon>Thermotogati</taxon>
        <taxon>Deinococcota</taxon>
        <taxon>Deinococci</taxon>
        <taxon>Deinococcales</taxon>
        <taxon>Deinococcaceae</taxon>
        <taxon>Deinococcus</taxon>
    </lineage>
</organism>
<gene>
    <name evidence="1" type="ORF">DEIGR_100849</name>
</gene>
<dbReference type="Proteomes" id="UP000056209">
    <property type="component" value="Unassembled WGS sequence"/>
</dbReference>
<reference evidence="2" key="1">
    <citation type="submission" date="2015-11" db="EMBL/GenBank/DDBJ databases">
        <title>Draft Genome Sequence of the Radioresistant Bacterium Deinococcus grandis, Isolated from Freshwater Fish in Japan.</title>
        <authorList>
            <person name="Satoh K."/>
            <person name="Onodera T."/>
            <person name="Omoso K."/>
            <person name="Takeda-Yano K."/>
            <person name="Katayama T."/>
            <person name="Oono Y."/>
            <person name="Narumi I."/>
        </authorList>
    </citation>
    <scope>NUCLEOTIDE SEQUENCE [LARGE SCALE GENOMIC DNA]</scope>
    <source>
        <strain evidence="2">ATCC 43672</strain>
    </source>
</reference>
<dbReference type="EMBL" id="BCMS01000001">
    <property type="protein sequence ID" value="GAQ20822.1"/>
    <property type="molecule type" value="Genomic_DNA"/>
</dbReference>
<name>A0A117DN04_9DEIO</name>
<evidence type="ECO:0000313" key="1">
    <source>
        <dbReference type="EMBL" id="GAQ20822.1"/>
    </source>
</evidence>
<accession>A0A117DN04</accession>
<comment type="caution">
    <text evidence="1">The sequence shown here is derived from an EMBL/GenBank/DDBJ whole genome shotgun (WGS) entry which is preliminary data.</text>
</comment>
<dbReference type="OrthoDB" id="9993650at2"/>